<accession>A0ABU9W583</accession>
<proteinExistence type="predicted"/>
<dbReference type="Proteomes" id="UP001425155">
    <property type="component" value="Unassembled WGS sequence"/>
</dbReference>
<evidence type="ECO:0000313" key="2">
    <source>
        <dbReference type="Proteomes" id="UP001425155"/>
    </source>
</evidence>
<organism evidence="1 2">
    <name type="scientific">Leifsonia stereocauli</name>
    <dbReference type="NCBI Taxonomy" id="3134136"/>
    <lineage>
        <taxon>Bacteria</taxon>
        <taxon>Bacillati</taxon>
        <taxon>Actinomycetota</taxon>
        <taxon>Actinomycetes</taxon>
        <taxon>Micrococcales</taxon>
        <taxon>Microbacteriaceae</taxon>
        <taxon>Leifsonia</taxon>
    </lineage>
</organism>
<name>A0ABU9W583_9MICO</name>
<dbReference type="EMBL" id="JBCLVG010000002">
    <property type="protein sequence ID" value="MEN1947137.1"/>
    <property type="molecule type" value="Genomic_DNA"/>
</dbReference>
<gene>
    <name evidence="1" type="ORF">WJX64_11315</name>
</gene>
<keyword evidence="2" id="KW-1185">Reference proteome</keyword>
<dbReference type="RefSeq" id="WP_342114074.1">
    <property type="nucleotide sequence ID" value="NZ_JBCAUN010000002.1"/>
</dbReference>
<protein>
    <recommendedName>
        <fullName evidence="3">MarR family transcriptional regulator</fullName>
    </recommendedName>
</protein>
<evidence type="ECO:0008006" key="3">
    <source>
        <dbReference type="Google" id="ProtNLM"/>
    </source>
</evidence>
<sequence>MEPRQNETLREQRLRAERIVRETLADFTPEEQAVITAFLDDVTEPEGPTT</sequence>
<reference evidence="1 2" key="1">
    <citation type="submission" date="2024-03" db="EMBL/GenBank/DDBJ databases">
        <title>YIM 134122 draft genome.</title>
        <authorList>
            <person name="Zuo S."/>
            <person name="Xiong L."/>
        </authorList>
    </citation>
    <scope>NUCLEOTIDE SEQUENCE [LARGE SCALE GENOMIC DNA]</scope>
    <source>
        <strain evidence="1 2">YIM 134122</strain>
    </source>
</reference>
<comment type="caution">
    <text evidence="1">The sequence shown here is derived from an EMBL/GenBank/DDBJ whole genome shotgun (WGS) entry which is preliminary data.</text>
</comment>
<evidence type="ECO:0000313" key="1">
    <source>
        <dbReference type="EMBL" id="MEN1947137.1"/>
    </source>
</evidence>